<keyword evidence="7 10" id="KW-0067">ATP-binding</keyword>
<feature type="domain" description="Amidase" evidence="12">
    <location>
        <begin position="25"/>
        <end position="469"/>
    </location>
</feature>
<evidence type="ECO:0000313" key="13">
    <source>
        <dbReference type="EMBL" id="KCZ87675.1"/>
    </source>
</evidence>
<evidence type="ECO:0000256" key="4">
    <source>
        <dbReference type="ARBA" id="ARBA00014428"/>
    </source>
</evidence>
<comment type="catalytic activity">
    <reaction evidence="9 10">
        <text>L-glutamyl-tRNA(Gln) + L-glutamine + ATP + H2O = L-glutaminyl-tRNA(Gln) + L-glutamate + ADP + phosphate + H(+)</text>
        <dbReference type="Rhea" id="RHEA:17521"/>
        <dbReference type="Rhea" id="RHEA-COMP:9681"/>
        <dbReference type="Rhea" id="RHEA-COMP:9684"/>
        <dbReference type="ChEBI" id="CHEBI:15377"/>
        <dbReference type="ChEBI" id="CHEBI:15378"/>
        <dbReference type="ChEBI" id="CHEBI:29985"/>
        <dbReference type="ChEBI" id="CHEBI:30616"/>
        <dbReference type="ChEBI" id="CHEBI:43474"/>
        <dbReference type="ChEBI" id="CHEBI:58359"/>
        <dbReference type="ChEBI" id="CHEBI:78520"/>
        <dbReference type="ChEBI" id="CHEBI:78521"/>
        <dbReference type="ChEBI" id="CHEBI:456216"/>
        <dbReference type="EC" id="6.3.5.7"/>
    </reaction>
</comment>
<dbReference type="InterPro" id="IPR000120">
    <property type="entry name" value="Amidase"/>
</dbReference>
<dbReference type="InterPro" id="IPR004412">
    <property type="entry name" value="GatA"/>
</dbReference>
<dbReference type="GO" id="GO:0005524">
    <property type="term" value="F:ATP binding"/>
    <property type="evidence" value="ECO:0007669"/>
    <property type="project" value="UniProtKB-KW"/>
</dbReference>
<accession>A0A059FAN0</accession>
<comment type="caution">
    <text evidence="13">The sequence shown here is derived from an EMBL/GenBank/DDBJ whole genome shotgun (WGS) entry which is preliminary data.</text>
</comment>
<evidence type="ECO:0000256" key="3">
    <source>
        <dbReference type="ARBA" id="ARBA00012739"/>
    </source>
</evidence>
<dbReference type="InterPro" id="IPR020556">
    <property type="entry name" value="Amidase_CS"/>
</dbReference>
<dbReference type="SUPFAM" id="SSF75304">
    <property type="entry name" value="Amidase signature (AS) enzymes"/>
    <property type="match status" value="1"/>
</dbReference>
<dbReference type="AlphaFoldDB" id="A0A059FAN0"/>
<evidence type="ECO:0000256" key="6">
    <source>
        <dbReference type="ARBA" id="ARBA00022741"/>
    </source>
</evidence>
<dbReference type="InterPro" id="IPR023631">
    <property type="entry name" value="Amidase_dom"/>
</dbReference>
<dbReference type="RefSeq" id="WP_035582495.1">
    <property type="nucleotide sequence ID" value="NZ_ARYJ01000007.1"/>
</dbReference>
<keyword evidence="8 10" id="KW-0648">Protein biosynthesis</keyword>
<dbReference type="GO" id="GO:0030956">
    <property type="term" value="C:glutamyl-tRNA(Gln) amidotransferase complex"/>
    <property type="evidence" value="ECO:0007669"/>
    <property type="project" value="InterPro"/>
</dbReference>
<name>A0A059FAN0_9PROT</name>
<reference evidence="13 14" key="1">
    <citation type="journal article" date="2014" name="Antonie Van Leeuwenhoek">
        <title>Hyphomonas beringensis sp. nov. and Hyphomonas chukchiensis sp. nov., isolated from surface seawater of the Bering Sea and Chukchi Sea.</title>
        <authorList>
            <person name="Li C."/>
            <person name="Lai Q."/>
            <person name="Li G."/>
            <person name="Dong C."/>
            <person name="Wang J."/>
            <person name="Liao Y."/>
            <person name="Shao Z."/>
        </authorList>
    </citation>
    <scope>NUCLEOTIDE SEQUENCE [LARGE SCALE GENOMIC DNA]</scope>
    <source>
        <strain evidence="13 14">VP2</strain>
    </source>
</reference>
<evidence type="ECO:0000256" key="8">
    <source>
        <dbReference type="ARBA" id="ARBA00022917"/>
    </source>
</evidence>
<protein>
    <recommendedName>
        <fullName evidence="4 10">Glutamyl-tRNA(Gln) amidotransferase subunit A</fullName>
        <shortName evidence="10">Glu-ADT subunit A</shortName>
        <ecNumber evidence="3 10">6.3.5.7</ecNumber>
    </recommendedName>
</protein>
<evidence type="ECO:0000256" key="9">
    <source>
        <dbReference type="ARBA" id="ARBA00047407"/>
    </source>
</evidence>
<dbReference type="STRING" id="1280952.HJA_11764"/>
<comment type="subunit">
    <text evidence="2 10">Heterotrimer of A, B and C subunits.</text>
</comment>
<dbReference type="Proteomes" id="UP000024816">
    <property type="component" value="Unassembled WGS sequence"/>
</dbReference>
<evidence type="ECO:0000256" key="11">
    <source>
        <dbReference type="SAM" id="MobiDB-lite"/>
    </source>
</evidence>
<dbReference type="PROSITE" id="PS00571">
    <property type="entry name" value="AMIDASES"/>
    <property type="match status" value="1"/>
</dbReference>
<feature type="active site" description="Charge relay system" evidence="10">
    <location>
        <position position="78"/>
    </location>
</feature>
<dbReference type="GO" id="GO:0050567">
    <property type="term" value="F:glutaminyl-tRNA synthase (glutamine-hydrolyzing) activity"/>
    <property type="evidence" value="ECO:0007669"/>
    <property type="project" value="UniProtKB-UniRule"/>
</dbReference>
<evidence type="ECO:0000256" key="2">
    <source>
        <dbReference type="ARBA" id="ARBA00011123"/>
    </source>
</evidence>
<feature type="active site" description="Acyl-ester intermediate" evidence="10">
    <location>
        <position position="182"/>
    </location>
</feature>
<dbReference type="eggNOG" id="COG0154">
    <property type="taxonomic scope" value="Bacteria"/>
</dbReference>
<dbReference type="EMBL" id="ARYJ01000007">
    <property type="protein sequence ID" value="KCZ87675.1"/>
    <property type="molecule type" value="Genomic_DNA"/>
</dbReference>
<evidence type="ECO:0000259" key="12">
    <source>
        <dbReference type="Pfam" id="PF01425"/>
    </source>
</evidence>
<keyword evidence="6 10" id="KW-0547">Nucleotide-binding</keyword>
<feature type="active site" description="Charge relay system" evidence="10">
    <location>
        <position position="158"/>
    </location>
</feature>
<dbReference type="Gene3D" id="3.90.1300.10">
    <property type="entry name" value="Amidase signature (AS) domain"/>
    <property type="match status" value="1"/>
</dbReference>
<evidence type="ECO:0000256" key="10">
    <source>
        <dbReference type="HAMAP-Rule" id="MF_00120"/>
    </source>
</evidence>
<dbReference type="EC" id="6.3.5.7" evidence="3 10"/>
<dbReference type="InterPro" id="IPR036928">
    <property type="entry name" value="AS_sf"/>
</dbReference>
<organism evidence="13 14">
    <name type="scientific">Hyphomonas jannaschiana VP2</name>
    <dbReference type="NCBI Taxonomy" id="1280952"/>
    <lineage>
        <taxon>Bacteria</taxon>
        <taxon>Pseudomonadati</taxon>
        <taxon>Pseudomonadota</taxon>
        <taxon>Alphaproteobacteria</taxon>
        <taxon>Hyphomonadales</taxon>
        <taxon>Hyphomonadaceae</taxon>
        <taxon>Hyphomonas</taxon>
    </lineage>
</organism>
<keyword evidence="14" id="KW-1185">Reference proteome</keyword>
<dbReference type="PATRIC" id="fig|1280952.3.peg.2352"/>
<gene>
    <name evidence="10 13" type="primary">gatA</name>
    <name evidence="13" type="ORF">HJA_11764</name>
</gene>
<proteinExistence type="inferred from homology"/>
<evidence type="ECO:0000256" key="1">
    <source>
        <dbReference type="ARBA" id="ARBA00008069"/>
    </source>
</evidence>
<dbReference type="HAMAP" id="MF_00120">
    <property type="entry name" value="GatA"/>
    <property type="match status" value="1"/>
</dbReference>
<dbReference type="PANTHER" id="PTHR11895:SF151">
    <property type="entry name" value="GLUTAMYL-TRNA(GLN) AMIDOTRANSFERASE SUBUNIT A"/>
    <property type="match status" value="1"/>
</dbReference>
<evidence type="ECO:0000256" key="7">
    <source>
        <dbReference type="ARBA" id="ARBA00022840"/>
    </source>
</evidence>
<comment type="function">
    <text evidence="10">Allows the formation of correctly charged Gln-tRNA(Gln) through the transamidation of misacylated Glu-tRNA(Gln) in organisms which lack glutaminyl-tRNA synthetase. The reaction takes place in the presence of glutamine and ATP through an activated gamma-phospho-Glu-tRNA(Gln).</text>
</comment>
<dbReference type="Pfam" id="PF01425">
    <property type="entry name" value="Amidase"/>
    <property type="match status" value="1"/>
</dbReference>
<dbReference type="PANTHER" id="PTHR11895">
    <property type="entry name" value="TRANSAMIDASE"/>
    <property type="match status" value="1"/>
</dbReference>
<feature type="region of interest" description="Disordered" evidence="11">
    <location>
        <begin position="131"/>
        <end position="160"/>
    </location>
</feature>
<dbReference type="GO" id="GO:0006412">
    <property type="term" value="P:translation"/>
    <property type="evidence" value="ECO:0007669"/>
    <property type="project" value="UniProtKB-UniRule"/>
</dbReference>
<dbReference type="OrthoDB" id="9811471at2"/>
<evidence type="ECO:0000256" key="5">
    <source>
        <dbReference type="ARBA" id="ARBA00022598"/>
    </source>
</evidence>
<evidence type="ECO:0000313" key="14">
    <source>
        <dbReference type="Proteomes" id="UP000024816"/>
    </source>
</evidence>
<sequence length="490" mass="52453">MTDLTKLTLADALDGLKAKKFSSREITQDFIQTIEASRVLNAYVVETPEKALEMAEQADARLAKGEGGKLEGAPIGVKDLYCTKGVRTTACSNILGEFTPTYESTVTQNLWNEGAVMLGKLNMDEFAMGSSNETSRFGPPINPWRRQGDNAGLTPGGSSGGSAAAVSGDLCLAATASDTGGSIRQPAAFTGTVGIKPTYGRASRWGMVAFASSLDQAGPIAKTVEDSAILLDVMCSHDPKDSTSLQVEQPDWRAEVSKGVKGMRIGIPKEYRMDGMSEEIDALWNKGIEWLKAAGAEIVDISLPHTKYALPAYYIVAPAEASSNLARYDGMRYGARVDGDNLTATYEATRAGGFGREVQRRLMIGTYVLSSGYYDAYYLRAQKVRTKILHDFVDAFETCDAILTPTCPSAAFAFGEKSGDPVEMYLNDVFTVTTNLAGLPGISVPAGLSSDGLPLGLQVIGKALDESACFRVGGELERAAGFVARPEKWW</sequence>
<keyword evidence="13" id="KW-0808">Transferase</keyword>
<dbReference type="GO" id="GO:0016740">
    <property type="term" value="F:transferase activity"/>
    <property type="evidence" value="ECO:0007669"/>
    <property type="project" value="UniProtKB-KW"/>
</dbReference>
<comment type="similarity">
    <text evidence="1 10">Belongs to the amidase family. GatA subfamily.</text>
</comment>
<keyword evidence="5 10" id="KW-0436">Ligase</keyword>
<dbReference type="NCBIfam" id="TIGR00132">
    <property type="entry name" value="gatA"/>
    <property type="match status" value="1"/>
</dbReference>